<dbReference type="Proteomes" id="UP000321523">
    <property type="component" value="Unassembled WGS sequence"/>
</dbReference>
<feature type="region of interest" description="Disordered" evidence="1">
    <location>
        <begin position="1"/>
        <end position="50"/>
    </location>
</feature>
<keyword evidence="3" id="KW-1185">Reference proteome</keyword>
<evidence type="ECO:0000313" key="2">
    <source>
        <dbReference type="EMBL" id="GEO43342.1"/>
    </source>
</evidence>
<organism evidence="2 3">
    <name type="scientific">Skermanella aerolata</name>
    <dbReference type="NCBI Taxonomy" id="393310"/>
    <lineage>
        <taxon>Bacteria</taxon>
        <taxon>Pseudomonadati</taxon>
        <taxon>Pseudomonadota</taxon>
        <taxon>Alphaproteobacteria</taxon>
        <taxon>Rhodospirillales</taxon>
        <taxon>Azospirillaceae</taxon>
        <taxon>Skermanella</taxon>
    </lineage>
</organism>
<comment type="caution">
    <text evidence="2">The sequence shown here is derived from an EMBL/GenBank/DDBJ whole genome shotgun (WGS) entry which is preliminary data.</text>
</comment>
<evidence type="ECO:0000256" key="1">
    <source>
        <dbReference type="SAM" id="MobiDB-lite"/>
    </source>
</evidence>
<feature type="compositionally biased region" description="Basic and acidic residues" evidence="1">
    <location>
        <begin position="1"/>
        <end position="25"/>
    </location>
</feature>
<accession>A0A512E3N3</accession>
<name>A0A512E3N3_9PROT</name>
<proteinExistence type="predicted"/>
<reference evidence="2 3" key="1">
    <citation type="submission" date="2019-07" db="EMBL/GenBank/DDBJ databases">
        <title>Whole genome shotgun sequence of Skermanella aerolata NBRC 106429.</title>
        <authorList>
            <person name="Hosoyama A."/>
            <person name="Uohara A."/>
            <person name="Ohji S."/>
            <person name="Ichikawa N."/>
        </authorList>
    </citation>
    <scope>NUCLEOTIDE SEQUENCE [LARGE SCALE GENOMIC DNA]</scope>
    <source>
        <strain evidence="2 3">NBRC 106429</strain>
    </source>
</reference>
<dbReference type="AlphaFoldDB" id="A0A512E3N3"/>
<dbReference type="EMBL" id="BJYZ01000076">
    <property type="protein sequence ID" value="GEO43342.1"/>
    <property type="molecule type" value="Genomic_DNA"/>
</dbReference>
<gene>
    <name evidence="2" type="ORF">SAE02_74900</name>
</gene>
<protein>
    <submittedName>
        <fullName evidence="2">Uncharacterized protein</fullName>
    </submittedName>
</protein>
<sequence length="71" mass="7618">MAAADMADRVGHGQDRQPECERDPKQPYSDLGKGCGEHGAAAPSEDKPKCAKKLGGCSAKLRHEALLDYCF</sequence>
<evidence type="ECO:0000313" key="3">
    <source>
        <dbReference type="Proteomes" id="UP000321523"/>
    </source>
</evidence>